<accession>A0A918ILX9</accession>
<keyword evidence="2" id="KW-1185">Reference proteome</keyword>
<organism evidence="1 2">
    <name type="scientific">Gemmobacter lanyuensis</name>
    <dbReference type="NCBI Taxonomy" id="1054497"/>
    <lineage>
        <taxon>Bacteria</taxon>
        <taxon>Pseudomonadati</taxon>
        <taxon>Pseudomonadota</taxon>
        <taxon>Alphaproteobacteria</taxon>
        <taxon>Rhodobacterales</taxon>
        <taxon>Paracoccaceae</taxon>
        <taxon>Gemmobacter</taxon>
    </lineage>
</organism>
<proteinExistence type="predicted"/>
<sequence length="225" mass="23473">MRLSGLCGMVILALALGLGGMALGQTLPRRTGMVQVIPGLWVDQAASAAQVAAVQGRIAAAAQVIAQRIGPPGQPEWWVCVSPDCDRRNGMQARGMTYGASLIALGSSGAKDGGVYLHELTHATLHGALPMGGLFSKQLPLWFDEGVAVILSKEPPAAARPKACAKVAKVALPRTAAEFAARVGNSPKKALPIYTASACTVRKWLKQGNRLPDIPALLRAGRTLP</sequence>
<evidence type="ECO:0000313" key="2">
    <source>
        <dbReference type="Proteomes" id="UP000628984"/>
    </source>
</evidence>
<reference evidence="1" key="1">
    <citation type="journal article" date="2014" name="Int. J. Syst. Evol. Microbiol.">
        <title>Complete genome sequence of Corynebacterium casei LMG S-19264T (=DSM 44701T), isolated from a smear-ripened cheese.</title>
        <authorList>
            <consortium name="US DOE Joint Genome Institute (JGI-PGF)"/>
            <person name="Walter F."/>
            <person name="Albersmeier A."/>
            <person name="Kalinowski J."/>
            <person name="Ruckert C."/>
        </authorList>
    </citation>
    <scope>NUCLEOTIDE SEQUENCE</scope>
    <source>
        <strain evidence="1">KCTC 23714</strain>
    </source>
</reference>
<reference evidence="1" key="2">
    <citation type="submission" date="2020-09" db="EMBL/GenBank/DDBJ databases">
        <authorList>
            <person name="Sun Q."/>
            <person name="Kim S."/>
        </authorList>
    </citation>
    <scope>NUCLEOTIDE SEQUENCE</scope>
    <source>
        <strain evidence="1">KCTC 23714</strain>
    </source>
</reference>
<gene>
    <name evidence="1" type="ORF">GCM10011452_04820</name>
</gene>
<dbReference type="Proteomes" id="UP000628984">
    <property type="component" value="Unassembled WGS sequence"/>
</dbReference>
<evidence type="ECO:0000313" key="1">
    <source>
        <dbReference type="EMBL" id="GGW22132.1"/>
    </source>
</evidence>
<comment type="caution">
    <text evidence="1">The sequence shown here is derived from an EMBL/GenBank/DDBJ whole genome shotgun (WGS) entry which is preliminary data.</text>
</comment>
<dbReference type="EMBL" id="BMYQ01000001">
    <property type="protein sequence ID" value="GGW22132.1"/>
    <property type="molecule type" value="Genomic_DNA"/>
</dbReference>
<name>A0A918ILX9_9RHOB</name>
<protein>
    <submittedName>
        <fullName evidence="1">Uncharacterized protein</fullName>
    </submittedName>
</protein>
<dbReference type="AlphaFoldDB" id="A0A918ILX9"/>